<feature type="compositionally biased region" description="Low complexity" evidence="12">
    <location>
        <begin position="503"/>
        <end position="522"/>
    </location>
</feature>
<dbReference type="InParanoid" id="E2AQ86"/>
<dbReference type="Pfam" id="PF00240">
    <property type="entry name" value="ubiquitin"/>
    <property type="match status" value="1"/>
</dbReference>
<name>E2AQ86_CAMFO</name>
<feature type="compositionally biased region" description="Polar residues" evidence="12">
    <location>
        <begin position="286"/>
        <end position="298"/>
    </location>
</feature>
<evidence type="ECO:0000313" key="15">
    <source>
        <dbReference type="Proteomes" id="UP000000311"/>
    </source>
</evidence>
<dbReference type="GO" id="GO:0051787">
    <property type="term" value="F:misfolded protein binding"/>
    <property type="evidence" value="ECO:0007669"/>
    <property type="project" value="TreeGrafter"/>
</dbReference>
<feature type="compositionally biased region" description="Polar residues" evidence="12">
    <location>
        <begin position="458"/>
        <end position="475"/>
    </location>
</feature>
<dbReference type="CDD" id="cd01809">
    <property type="entry name" value="Ubl_BAG6"/>
    <property type="match status" value="1"/>
</dbReference>
<dbReference type="GO" id="GO:0031593">
    <property type="term" value="F:polyubiquitin modification-dependent protein binding"/>
    <property type="evidence" value="ECO:0007669"/>
    <property type="project" value="TreeGrafter"/>
</dbReference>
<evidence type="ECO:0000256" key="8">
    <source>
        <dbReference type="ARBA" id="ARBA00022853"/>
    </source>
</evidence>
<keyword evidence="5" id="KW-0963">Cytoplasm</keyword>
<dbReference type="GO" id="GO:0005576">
    <property type="term" value="C:extracellular region"/>
    <property type="evidence" value="ECO:0007669"/>
    <property type="project" value="UniProtKB-SubCell"/>
</dbReference>
<feature type="region of interest" description="Disordered" evidence="12">
    <location>
        <begin position="554"/>
        <end position="609"/>
    </location>
</feature>
<dbReference type="GO" id="GO:0006325">
    <property type="term" value="P:chromatin organization"/>
    <property type="evidence" value="ECO:0007669"/>
    <property type="project" value="UniProtKB-KW"/>
</dbReference>
<dbReference type="KEGG" id="cfo:105254864"/>
<feature type="compositionally biased region" description="Low complexity" evidence="12">
    <location>
        <begin position="178"/>
        <end position="190"/>
    </location>
</feature>
<feature type="compositionally biased region" description="Low complexity" evidence="12">
    <location>
        <begin position="1002"/>
        <end position="1014"/>
    </location>
</feature>
<feature type="region of interest" description="Disordered" evidence="12">
    <location>
        <begin position="160"/>
        <end position="199"/>
    </location>
</feature>
<keyword evidence="6" id="KW-0964">Secreted</keyword>
<feature type="compositionally biased region" description="Polar residues" evidence="12">
    <location>
        <begin position="431"/>
        <end position="449"/>
    </location>
</feature>
<keyword evidence="10" id="KW-0539">Nucleus</keyword>
<feature type="compositionally biased region" description="Polar residues" evidence="12">
    <location>
        <begin position="235"/>
        <end position="252"/>
    </location>
</feature>
<evidence type="ECO:0000256" key="1">
    <source>
        <dbReference type="ARBA" id="ARBA00004123"/>
    </source>
</evidence>
<evidence type="ECO:0000256" key="10">
    <source>
        <dbReference type="ARBA" id="ARBA00023242"/>
    </source>
</evidence>
<keyword evidence="8" id="KW-0156">Chromatin regulator</keyword>
<evidence type="ECO:0000256" key="4">
    <source>
        <dbReference type="ARBA" id="ARBA00022448"/>
    </source>
</evidence>
<dbReference type="PANTHER" id="PTHR15204">
    <property type="entry name" value="LARGE PROLINE-RICH PROTEIN BAG6"/>
    <property type="match status" value="1"/>
</dbReference>
<feature type="region of interest" description="Disordered" evidence="12">
    <location>
        <begin position="643"/>
        <end position="702"/>
    </location>
</feature>
<feature type="compositionally biased region" description="Polar residues" evidence="12">
    <location>
        <begin position="554"/>
        <end position="608"/>
    </location>
</feature>
<dbReference type="PANTHER" id="PTHR15204:SF0">
    <property type="entry name" value="LARGE PROLINE-RICH PROTEIN BAG6"/>
    <property type="match status" value="1"/>
</dbReference>
<dbReference type="STRING" id="104421.E2AQ86"/>
<keyword evidence="15" id="KW-1185">Reference proteome</keyword>
<evidence type="ECO:0000259" key="13">
    <source>
        <dbReference type="PROSITE" id="PS50053"/>
    </source>
</evidence>
<feature type="compositionally biased region" description="Low complexity" evidence="12">
    <location>
        <begin position="645"/>
        <end position="702"/>
    </location>
</feature>
<dbReference type="GO" id="GO:0036503">
    <property type="term" value="P:ERAD pathway"/>
    <property type="evidence" value="ECO:0007669"/>
    <property type="project" value="TreeGrafter"/>
</dbReference>
<evidence type="ECO:0000256" key="9">
    <source>
        <dbReference type="ARBA" id="ARBA00023186"/>
    </source>
</evidence>
<dbReference type="Proteomes" id="UP000000311">
    <property type="component" value="Unassembled WGS sequence"/>
</dbReference>
<feature type="region of interest" description="Disordered" evidence="12">
    <location>
        <begin position="73"/>
        <end position="103"/>
    </location>
</feature>
<feature type="compositionally biased region" description="Polar residues" evidence="12">
    <location>
        <begin position="1025"/>
        <end position="1036"/>
    </location>
</feature>
<dbReference type="GO" id="GO:0006915">
    <property type="term" value="P:apoptotic process"/>
    <property type="evidence" value="ECO:0007669"/>
    <property type="project" value="UniProtKB-KW"/>
</dbReference>
<evidence type="ECO:0000256" key="3">
    <source>
        <dbReference type="ARBA" id="ARBA00004550"/>
    </source>
</evidence>
<feature type="region of interest" description="Disordered" evidence="12">
    <location>
        <begin position="1002"/>
        <end position="1040"/>
    </location>
</feature>
<evidence type="ECO:0000256" key="12">
    <source>
        <dbReference type="SAM" id="MobiDB-lite"/>
    </source>
</evidence>
<feature type="compositionally biased region" description="Low complexity" evidence="12">
    <location>
        <begin position="414"/>
        <end position="430"/>
    </location>
</feature>
<dbReference type="SMART" id="SM00213">
    <property type="entry name" value="UBQ"/>
    <property type="match status" value="1"/>
</dbReference>
<keyword evidence="9" id="KW-0143">Chaperone</keyword>
<evidence type="ECO:0000256" key="5">
    <source>
        <dbReference type="ARBA" id="ARBA00022490"/>
    </source>
</evidence>
<keyword evidence="4" id="KW-0813">Transport</keyword>
<feature type="compositionally biased region" description="Low complexity" evidence="12">
    <location>
        <begin position="253"/>
        <end position="285"/>
    </location>
</feature>
<dbReference type="InterPro" id="IPR000626">
    <property type="entry name" value="Ubiquitin-like_dom"/>
</dbReference>
<keyword evidence="7" id="KW-0053">Apoptosis</keyword>
<feature type="compositionally biased region" description="Polar residues" evidence="12">
    <location>
        <begin position="89"/>
        <end position="101"/>
    </location>
</feature>
<reference evidence="14 15" key="1">
    <citation type="journal article" date="2010" name="Science">
        <title>Genomic comparison of the ants Camponotus floridanus and Harpegnathos saltator.</title>
        <authorList>
            <person name="Bonasio R."/>
            <person name="Zhang G."/>
            <person name="Ye C."/>
            <person name="Mutti N.S."/>
            <person name="Fang X."/>
            <person name="Qin N."/>
            <person name="Donahue G."/>
            <person name="Yang P."/>
            <person name="Li Q."/>
            <person name="Li C."/>
            <person name="Zhang P."/>
            <person name="Huang Z."/>
            <person name="Berger S.L."/>
            <person name="Reinberg D."/>
            <person name="Wang J."/>
            <person name="Liebig J."/>
        </authorList>
    </citation>
    <scope>NUCLEOTIDE SEQUENCE [LARGE SCALE GENOMIC DNA]</scope>
    <source>
        <strain evidence="15">C129</strain>
    </source>
</reference>
<gene>
    <name evidence="14" type="ORF">EAG_00850</name>
</gene>
<organism evidence="15">
    <name type="scientific">Camponotus floridanus</name>
    <name type="common">Florida carpenter ant</name>
    <dbReference type="NCBI Taxonomy" id="104421"/>
    <lineage>
        <taxon>Eukaryota</taxon>
        <taxon>Metazoa</taxon>
        <taxon>Ecdysozoa</taxon>
        <taxon>Arthropoda</taxon>
        <taxon>Hexapoda</taxon>
        <taxon>Insecta</taxon>
        <taxon>Pterygota</taxon>
        <taxon>Neoptera</taxon>
        <taxon>Endopterygota</taxon>
        <taxon>Hymenoptera</taxon>
        <taxon>Apocrita</taxon>
        <taxon>Aculeata</taxon>
        <taxon>Formicoidea</taxon>
        <taxon>Formicidae</taxon>
        <taxon>Formicinae</taxon>
        <taxon>Camponotus</taxon>
    </lineage>
</organism>
<feature type="region of interest" description="Disordered" evidence="12">
    <location>
        <begin position="494"/>
        <end position="523"/>
    </location>
</feature>
<dbReference type="AlphaFoldDB" id="E2AQ86"/>
<feature type="domain" description="Ubiquitin-like" evidence="13">
    <location>
        <begin position="2"/>
        <end position="64"/>
    </location>
</feature>
<dbReference type="EMBL" id="GL441701">
    <property type="protein sequence ID" value="EFN64420.1"/>
    <property type="molecule type" value="Genomic_DNA"/>
</dbReference>
<evidence type="ECO:0000256" key="2">
    <source>
        <dbReference type="ARBA" id="ARBA00004514"/>
    </source>
</evidence>
<dbReference type="Gene3D" id="3.10.20.90">
    <property type="entry name" value="Phosphatidylinositol 3-kinase Catalytic Subunit, Chain A, domain 1"/>
    <property type="match status" value="1"/>
</dbReference>
<protein>
    <recommendedName>
        <fullName evidence="11">BCL2-associated athanogene 6</fullName>
    </recommendedName>
</protein>
<evidence type="ECO:0000313" key="14">
    <source>
        <dbReference type="EMBL" id="EFN64420.1"/>
    </source>
</evidence>
<dbReference type="OrthoDB" id="1885901at2759"/>
<dbReference type="InterPro" id="IPR029071">
    <property type="entry name" value="Ubiquitin-like_domsf"/>
</dbReference>
<dbReference type="GO" id="GO:0005634">
    <property type="term" value="C:nucleus"/>
    <property type="evidence" value="ECO:0007669"/>
    <property type="project" value="UniProtKB-SubCell"/>
</dbReference>
<dbReference type="GO" id="GO:0071818">
    <property type="term" value="C:BAT3 complex"/>
    <property type="evidence" value="ECO:0007669"/>
    <property type="project" value="TreeGrafter"/>
</dbReference>
<sequence length="1194" mass="131509">MIDLTVKTLDSQNHVFSIEDDQITVRGFKEHIAESVAVSADSQRLIYCGRVLQDDKKLNDYDVNGKVIHLVQRAPPQPGQHGNDGGQTQGQNRQGWQNSQRSHYRVTRAQIHGNAMYLGAMSVPAEIVEGHGIPQLSNSLSGSRLNHAGRMLDHIGELIDRLDDPSSPPLHPTPSELNQSTTQQQQQSQEPEVEQNENNDVLRDDSGARLAEAAAAAITAALSSAGARAVTLFRGSNYNSGSTRSTSDTNENQSDAQQSQSQPQTQQQQQQQQQAQATTDTGATSNNAGQNRRVQQQDLPRLPQMAELLQRLINTQDRLRPYFERYCMLTRLDPLLPPGPGPNTVEESQRIVDGVSEILHFMSHACHALSDIIIDMSQPPRRNLRCRPIIVQHSAILQPSIPIQVEAHISLNGRSANNNNSNDESIESGNQQAQSNNAESATSHINTEEGSQERESDNTQSQGERPQQEQSQSPFDTVFNLPNHVEVLMEVNSESNIDGGSGNEQNAAGNENNNNDNTRRTNVFPFGTGPPPYFMRNFMQAVAGHMVHSGITTTTMSSRNPPVTTVGAQQSVSTSMDSGNANTGQSTQARSNTGTHPTTATQTRSTSRPHVFHHHAHPVGLGMSIGLGLDFDPYLPCNSHHIYRTPTSTTSSTTTTGVTTSSQTTRTTSTATADAQNQTNQTATTSTTTTTVPSTNTTSATNAERAFNNPFANLLQILDQSAVGQPPNINSNALVENLVNITQILSSNMHAGFVSDSLNGSDVITLSDLFEAIGLSMDLLTSHESGREDNFLIDLFALLAHTMTLDELSRLRLGQWEPIASYRRPLQELLQYTFSDASSSDVLQEQTIERLLSQLRPHIRYLLAFEEHAGSRSGSRVDICATTESLISRHARDILKILFNNEVDDARFGQETLNILINLRNQFFTVLRYSLRGGQIELRPIMTRFVNDVMDGNRSALLQWLQLIVIAHLCTYFLHMPPWPLALDSEIIPLLIYKDASSQQSSVSSASRQSTQVQSEDEPMETETLESNNQQPTLESSIPEDREEIPETFPGHEVLPSDWVPIIARDGVRQRRQLQSGTPNGDVTTFSDAYLGGLPSKRRKLIEQQKPRLLVSPTPNHHSTIAASMERLVREGVSRAGVEEVEGAAVAVAADPAVRRAFGQAIRDCLNPCRYDFPDPLRFPNATKYFAEQERPPK</sequence>
<proteinExistence type="predicted"/>
<dbReference type="FunCoup" id="E2AQ86">
    <property type="interactions" value="1130"/>
</dbReference>
<accession>E2AQ86</accession>
<feature type="compositionally biased region" description="Acidic residues" evidence="12">
    <location>
        <begin position="1015"/>
        <end position="1024"/>
    </location>
</feature>
<feature type="region of interest" description="Disordered" evidence="12">
    <location>
        <begin position="235"/>
        <end position="299"/>
    </location>
</feature>
<dbReference type="InterPro" id="IPR021925">
    <property type="entry name" value="BAG6"/>
</dbReference>
<dbReference type="Pfam" id="PF12057">
    <property type="entry name" value="BAG6"/>
    <property type="match status" value="1"/>
</dbReference>
<evidence type="ECO:0000256" key="7">
    <source>
        <dbReference type="ARBA" id="ARBA00022703"/>
    </source>
</evidence>
<dbReference type="PROSITE" id="PS50053">
    <property type="entry name" value="UBIQUITIN_2"/>
    <property type="match status" value="1"/>
</dbReference>
<evidence type="ECO:0000256" key="11">
    <source>
        <dbReference type="ARBA" id="ARBA00030033"/>
    </source>
</evidence>
<feature type="region of interest" description="Disordered" evidence="12">
    <location>
        <begin position="414"/>
        <end position="476"/>
    </location>
</feature>
<dbReference type="OMA" id="FNEHYLQ"/>
<comment type="subcellular location">
    <subcellularLocation>
        <location evidence="2">Cytoplasm</location>
        <location evidence="2">Cytosol</location>
    </subcellularLocation>
    <subcellularLocation>
        <location evidence="1">Nucleus</location>
    </subcellularLocation>
    <subcellularLocation>
        <location evidence="3">Secreted</location>
        <location evidence="3">Extracellular exosome</location>
    </subcellularLocation>
</comment>
<dbReference type="SUPFAM" id="SSF54236">
    <property type="entry name" value="Ubiquitin-like"/>
    <property type="match status" value="1"/>
</dbReference>
<evidence type="ECO:0000256" key="6">
    <source>
        <dbReference type="ARBA" id="ARBA00022525"/>
    </source>
</evidence>